<feature type="transmembrane region" description="Helical" evidence="1">
    <location>
        <begin position="122"/>
        <end position="140"/>
    </location>
</feature>
<accession>A0ABV7FVH7</accession>
<keyword evidence="1" id="KW-0812">Transmembrane</keyword>
<gene>
    <name evidence="2" type="ORF">ACFOHL_13810</name>
</gene>
<evidence type="ECO:0000313" key="3">
    <source>
        <dbReference type="Proteomes" id="UP001595478"/>
    </source>
</evidence>
<feature type="transmembrane region" description="Helical" evidence="1">
    <location>
        <begin position="12"/>
        <end position="38"/>
    </location>
</feature>
<feature type="transmembrane region" description="Helical" evidence="1">
    <location>
        <begin position="58"/>
        <end position="82"/>
    </location>
</feature>
<name>A0ABV7FVH7_9ALTE</name>
<reference evidence="3" key="1">
    <citation type="journal article" date="2019" name="Int. J. Syst. Evol. Microbiol.">
        <title>The Global Catalogue of Microorganisms (GCM) 10K type strain sequencing project: providing services to taxonomists for standard genome sequencing and annotation.</title>
        <authorList>
            <consortium name="The Broad Institute Genomics Platform"/>
            <consortium name="The Broad Institute Genome Sequencing Center for Infectious Disease"/>
            <person name="Wu L."/>
            <person name="Ma J."/>
        </authorList>
    </citation>
    <scope>NUCLEOTIDE SEQUENCE [LARGE SCALE GENOMIC DNA]</scope>
    <source>
        <strain evidence="3">KCTC 52473</strain>
    </source>
</reference>
<sequence>MDKSDSRNTPLIIGGWLSSVAALLHIACIFGGPEWYLFFGAGEKMAQMAAAGDPYPTIATLIIASILFGWALYAWSGAGVIIKLPLLRTCLILITAVYLIRGIAGLTVPFFTDHPAIHHNSMTFWIVSSAICCVYGYFYLQGILQHWHHGR</sequence>
<dbReference type="EMBL" id="JBHRSW010000029">
    <property type="protein sequence ID" value="MFC3122695.1"/>
    <property type="molecule type" value="Genomic_DNA"/>
</dbReference>
<keyword evidence="1" id="KW-1133">Transmembrane helix</keyword>
<protein>
    <submittedName>
        <fullName evidence="2">Uncharacterized protein</fullName>
    </submittedName>
</protein>
<proteinExistence type="predicted"/>
<evidence type="ECO:0000256" key="1">
    <source>
        <dbReference type="SAM" id="Phobius"/>
    </source>
</evidence>
<keyword evidence="3" id="KW-1185">Reference proteome</keyword>
<feature type="transmembrane region" description="Helical" evidence="1">
    <location>
        <begin position="89"/>
        <end position="110"/>
    </location>
</feature>
<dbReference type="Proteomes" id="UP001595478">
    <property type="component" value="Unassembled WGS sequence"/>
</dbReference>
<organism evidence="2 3">
    <name type="scientific">Agaribacter flavus</name>
    <dbReference type="NCBI Taxonomy" id="1902781"/>
    <lineage>
        <taxon>Bacteria</taxon>
        <taxon>Pseudomonadati</taxon>
        <taxon>Pseudomonadota</taxon>
        <taxon>Gammaproteobacteria</taxon>
        <taxon>Alteromonadales</taxon>
        <taxon>Alteromonadaceae</taxon>
        <taxon>Agaribacter</taxon>
    </lineage>
</organism>
<comment type="caution">
    <text evidence="2">The sequence shown here is derived from an EMBL/GenBank/DDBJ whole genome shotgun (WGS) entry which is preliminary data.</text>
</comment>
<keyword evidence="1" id="KW-0472">Membrane</keyword>
<evidence type="ECO:0000313" key="2">
    <source>
        <dbReference type="EMBL" id="MFC3122695.1"/>
    </source>
</evidence>
<dbReference type="RefSeq" id="WP_376920817.1">
    <property type="nucleotide sequence ID" value="NZ_JBHRSW010000029.1"/>
</dbReference>